<name>A0A061EZB5_THECC</name>
<dbReference type="EMBL" id="CM001883">
    <property type="protein sequence ID" value="EOY09727.1"/>
    <property type="molecule type" value="Genomic_DNA"/>
</dbReference>
<protein>
    <submittedName>
        <fullName evidence="1">Uncharacterized protein</fullName>
    </submittedName>
</protein>
<evidence type="ECO:0000313" key="2">
    <source>
        <dbReference type="Proteomes" id="UP000026915"/>
    </source>
</evidence>
<proteinExistence type="predicted"/>
<reference evidence="1 2" key="1">
    <citation type="journal article" date="2013" name="Genome Biol.">
        <title>The genome sequence of the most widely cultivated cacao type and its use to identify candidate genes regulating pod color.</title>
        <authorList>
            <person name="Motamayor J.C."/>
            <person name="Mockaitis K."/>
            <person name="Schmutz J."/>
            <person name="Haiminen N."/>
            <person name="Iii D.L."/>
            <person name="Cornejo O."/>
            <person name="Findley S.D."/>
            <person name="Zheng P."/>
            <person name="Utro F."/>
            <person name="Royaert S."/>
            <person name="Saski C."/>
            <person name="Jenkins J."/>
            <person name="Podicheti R."/>
            <person name="Zhao M."/>
            <person name="Scheffler B.E."/>
            <person name="Stack J.C."/>
            <person name="Feltus F.A."/>
            <person name="Mustiga G.M."/>
            <person name="Amores F."/>
            <person name="Phillips W."/>
            <person name="Marelli J.P."/>
            <person name="May G.D."/>
            <person name="Shapiro H."/>
            <person name="Ma J."/>
            <person name="Bustamante C.D."/>
            <person name="Schnell R.J."/>
            <person name="Main D."/>
            <person name="Gilbert D."/>
            <person name="Parida L."/>
            <person name="Kuhn D.N."/>
        </authorList>
    </citation>
    <scope>NUCLEOTIDE SEQUENCE [LARGE SCALE GENOMIC DNA]</scope>
    <source>
        <strain evidence="2">cv. Matina 1-6</strain>
    </source>
</reference>
<dbReference type="Proteomes" id="UP000026915">
    <property type="component" value="Chromosome 5"/>
</dbReference>
<evidence type="ECO:0000313" key="1">
    <source>
        <dbReference type="EMBL" id="EOY09727.1"/>
    </source>
</evidence>
<dbReference type="AlphaFoldDB" id="A0A061EZB5"/>
<organism evidence="1 2">
    <name type="scientific">Theobroma cacao</name>
    <name type="common">Cacao</name>
    <name type="synonym">Cocoa</name>
    <dbReference type="NCBI Taxonomy" id="3641"/>
    <lineage>
        <taxon>Eukaryota</taxon>
        <taxon>Viridiplantae</taxon>
        <taxon>Streptophyta</taxon>
        <taxon>Embryophyta</taxon>
        <taxon>Tracheophyta</taxon>
        <taxon>Spermatophyta</taxon>
        <taxon>Magnoliopsida</taxon>
        <taxon>eudicotyledons</taxon>
        <taxon>Gunneridae</taxon>
        <taxon>Pentapetalae</taxon>
        <taxon>rosids</taxon>
        <taxon>malvids</taxon>
        <taxon>Malvales</taxon>
        <taxon>Malvaceae</taxon>
        <taxon>Byttnerioideae</taxon>
        <taxon>Theobroma</taxon>
    </lineage>
</organism>
<dbReference type="HOGENOM" id="CLU_2836401_0_0_1"/>
<sequence>MLLARYHFTHLNGRYDTDVGYHFTLFFSNIFRSNGRYDADVGYHFTHSNGYYDTPLHPLLLFLLLQ</sequence>
<gene>
    <name evidence="1" type="ORF">TCM_025119</name>
</gene>
<dbReference type="Gramene" id="EOY09727">
    <property type="protein sequence ID" value="EOY09727"/>
    <property type="gene ID" value="TCM_025119"/>
</dbReference>
<accession>A0A061EZB5</accession>
<dbReference type="InParanoid" id="A0A061EZB5"/>
<keyword evidence="2" id="KW-1185">Reference proteome</keyword>